<proteinExistence type="predicted"/>
<accession>M1GU78</accession>
<dbReference type="GeneID" id="14675367"/>
<reference evidence="1 2" key="1">
    <citation type="journal article" date="2013" name="Mol. Microbiol.">
        <title>Long tail fibres of the novel broad-host-range T-even bacteriophage S16 specifically recognize Salmonella OmpC.</title>
        <authorList>
            <person name="Marti R."/>
            <person name="Zurfluh K."/>
            <person name="Hagens S."/>
            <person name="Pianezzi J."/>
            <person name="Klumpp J."/>
            <person name="Loessner M.J."/>
        </authorList>
    </citation>
    <scope>NUCLEOTIDE SEQUENCE [LARGE SCALE GENOMIC DNA]</scope>
</reference>
<evidence type="ECO:0000313" key="1">
    <source>
        <dbReference type="EMBL" id="AGE48185.1"/>
    </source>
</evidence>
<sequence length="35" mass="3780">MKVSGAASISHMRLKVISKTLRKLLTAISNAIKLV</sequence>
<dbReference type="Proteomes" id="UP000011284">
    <property type="component" value="Segment"/>
</dbReference>
<dbReference type="KEGG" id="vg:14675367"/>
<dbReference type="RefSeq" id="YP_007501165.1">
    <property type="nucleotide sequence ID" value="NC_020416.1"/>
</dbReference>
<keyword evidence="2" id="KW-1185">Reference proteome</keyword>
<organismHost>
    <name type="scientific">Salmonella enterica</name>
    <name type="common">Salmonella choleraesuis</name>
    <dbReference type="NCBI Taxonomy" id="28901"/>
</organismHost>
<evidence type="ECO:0000313" key="2">
    <source>
        <dbReference type="Proteomes" id="UP000011284"/>
    </source>
</evidence>
<organism evidence="1 2">
    <name type="scientific">Salmonella phage S16</name>
    <name type="common">Salmonella phage vB_SenM-S16</name>
    <dbReference type="NCBI Taxonomy" id="1087482"/>
    <lineage>
        <taxon>Viruses</taxon>
        <taxon>Duplodnaviria</taxon>
        <taxon>Heunggongvirae</taxon>
        <taxon>Uroviricota</taxon>
        <taxon>Caudoviricetes</taxon>
        <taxon>Pantevenvirales</taxon>
        <taxon>Straboviridae</taxon>
        <taxon>Tevenvirinae</taxon>
        <taxon>Gelderlandvirus</taxon>
        <taxon>Gelderlandvirus s16</taxon>
    </lineage>
</organism>
<dbReference type="EMBL" id="HQ331142">
    <property type="protein sequence ID" value="AGE48185.1"/>
    <property type="molecule type" value="Genomic_DNA"/>
</dbReference>
<name>M1GU78_BPS16</name>
<protein>
    <submittedName>
        <fullName evidence="1">Uncharacterized protein</fullName>
    </submittedName>
</protein>